<reference evidence="2" key="2">
    <citation type="submission" date="2021-04" db="EMBL/GenBank/DDBJ databases">
        <authorList>
            <person name="Podell S."/>
        </authorList>
    </citation>
    <scope>NUCLEOTIDE SEQUENCE</scope>
    <source>
        <strain evidence="2">Hildebrandi</strain>
    </source>
</reference>
<evidence type="ECO:0000313" key="3">
    <source>
        <dbReference type="Proteomes" id="UP000693970"/>
    </source>
</evidence>
<organism evidence="2 3">
    <name type="scientific">Nitzschia inconspicua</name>
    <dbReference type="NCBI Taxonomy" id="303405"/>
    <lineage>
        <taxon>Eukaryota</taxon>
        <taxon>Sar</taxon>
        <taxon>Stramenopiles</taxon>
        <taxon>Ochrophyta</taxon>
        <taxon>Bacillariophyta</taxon>
        <taxon>Bacillariophyceae</taxon>
        <taxon>Bacillariophycidae</taxon>
        <taxon>Bacillariales</taxon>
        <taxon>Bacillariaceae</taxon>
        <taxon>Nitzschia</taxon>
    </lineage>
</organism>
<sequence length="79" mass="8829">MTASPHSFLVQQFNETITLKINGDEFTHWITDTADFTVVRDDSGLYSYAELSDDGKLVPSNEKVGLSEPKPSSHHLHPK</sequence>
<comment type="caution">
    <text evidence="2">The sequence shown here is derived from an EMBL/GenBank/DDBJ whole genome shotgun (WGS) entry which is preliminary data.</text>
</comment>
<name>A0A9K3PAD4_9STRA</name>
<proteinExistence type="predicted"/>
<keyword evidence="3" id="KW-1185">Reference proteome</keyword>
<dbReference type="EMBL" id="JAGRRH010000073">
    <property type="protein sequence ID" value="KAG7337784.1"/>
    <property type="molecule type" value="Genomic_DNA"/>
</dbReference>
<accession>A0A9K3PAD4</accession>
<feature type="region of interest" description="Disordered" evidence="1">
    <location>
        <begin position="57"/>
        <end position="79"/>
    </location>
</feature>
<evidence type="ECO:0000313" key="2">
    <source>
        <dbReference type="EMBL" id="KAG7337784.1"/>
    </source>
</evidence>
<gene>
    <name evidence="2" type="ORF">IV203_020208</name>
</gene>
<feature type="non-terminal residue" evidence="2">
    <location>
        <position position="1"/>
    </location>
</feature>
<dbReference type="OrthoDB" id="9986966at2759"/>
<evidence type="ECO:0000256" key="1">
    <source>
        <dbReference type="SAM" id="MobiDB-lite"/>
    </source>
</evidence>
<dbReference type="Proteomes" id="UP000693970">
    <property type="component" value="Unassembled WGS sequence"/>
</dbReference>
<protein>
    <submittedName>
        <fullName evidence="2">Uncharacterized protein</fullName>
    </submittedName>
</protein>
<reference evidence="2" key="1">
    <citation type="journal article" date="2021" name="Sci. Rep.">
        <title>Diploid genomic architecture of Nitzschia inconspicua, an elite biomass production diatom.</title>
        <authorList>
            <person name="Oliver A."/>
            <person name="Podell S."/>
            <person name="Pinowska A."/>
            <person name="Traller J.C."/>
            <person name="Smith S.R."/>
            <person name="McClure R."/>
            <person name="Beliaev A."/>
            <person name="Bohutskyi P."/>
            <person name="Hill E.A."/>
            <person name="Rabines A."/>
            <person name="Zheng H."/>
            <person name="Allen L.Z."/>
            <person name="Kuo A."/>
            <person name="Grigoriev I.V."/>
            <person name="Allen A.E."/>
            <person name="Hazlebeck D."/>
            <person name="Allen E.E."/>
        </authorList>
    </citation>
    <scope>NUCLEOTIDE SEQUENCE</scope>
    <source>
        <strain evidence="2">Hildebrandi</strain>
    </source>
</reference>
<dbReference type="AlphaFoldDB" id="A0A9K3PAD4"/>